<accession>A0A370R2M7</accession>
<dbReference type="GO" id="GO:0035539">
    <property type="term" value="F:8-oxo-7,8-dihydrodeoxyguanosine triphosphate pyrophosphatase activity"/>
    <property type="evidence" value="ECO:0007669"/>
    <property type="project" value="TreeGrafter"/>
</dbReference>
<protein>
    <submittedName>
        <fullName evidence="5">Mutator protein MutT</fullName>
    </submittedName>
</protein>
<comment type="caution">
    <text evidence="5">The sequence shown here is derived from an EMBL/GenBank/DDBJ whole genome shotgun (WGS) entry which is preliminary data.</text>
</comment>
<dbReference type="InterPro" id="IPR020084">
    <property type="entry name" value="NUDIX_hydrolase_CS"/>
</dbReference>
<dbReference type="RefSeq" id="WP_115456463.1">
    <property type="nucleotide sequence ID" value="NZ_QRAP01000001.1"/>
</dbReference>
<dbReference type="Gene3D" id="3.90.79.10">
    <property type="entry name" value="Nucleoside Triphosphate Pyrophosphohydrolase"/>
    <property type="match status" value="1"/>
</dbReference>
<dbReference type="PROSITE" id="PS00893">
    <property type="entry name" value="NUDIX_BOX"/>
    <property type="match status" value="1"/>
</dbReference>
<evidence type="ECO:0000313" key="5">
    <source>
        <dbReference type="EMBL" id="RDK96666.1"/>
    </source>
</evidence>
<dbReference type="EMBL" id="QRAP01000001">
    <property type="protein sequence ID" value="RDK96666.1"/>
    <property type="molecule type" value="Genomic_DNA"/>
</dbReference>
<dbReference type="InterPro" id="IPR020476">
    <property type="entry name" value="Nudix_hydrolase"/>
</dbReference>
<dbReference type="PROSITE" id="PS51462">
    <property type="entry name" value="NUDIX"/>
    <property type="match status" value="1"/>
</dbReference>
<sequence>MPIMVGVGVIIVNDKNQILMGKRCGGYAPYWSIPGGRVEEGETFEQTAVRETEEETGLIVKNPRTIGVVNNLKTWLSEGIHSISLIVVADYAGGEPQRREPEKCEGWGWYSPHDMPTPTFEGCLEGVGLWLNGRFYQPN</sequence>
<dbReference type="OrthoDB" id="9787476at2"/>
<dbReference type="InterPro" id="IPR015797">
    <property type="entry name" value="NUDIX_hydrolase-like_dom_sf"/>
</dbReference>
<keyword evidence="6" id="KW-1185">Reference proteome</keyword>
<dbReference type="PANTHER" id="PTHR16099">
    <property type="entry name" value="8-OXO-DGTP DIPHOSPHATES NUDT15"/>
    <property type="match status" value="1"/>
</dbReference>
<feature type="domain" description="Nudix hydrolase" evidence="4">
    <location>
        <begin position="2"/>
        <end position="139"/>
    </location>
</feature>
<evidence type="ECO:0000313" key="6">
    <source>
        <dbReference type="Proteomes" id="UP000254848"/>
    </source>
</evidence>
<dbReference type="Pfam" id="PF00293">
    <property type="entry name" value="NUDIX"/>
    <property type="match status" value="1"/>
</dbReference>
<evidence type="ECO:0000256" key="3">
    <source>
        <dbReference type="RuleBase" id="RU003476"/>
    </source>
</evidence>
<dbReference type="GO" id="GO:0006203">
    <property type="term" value="P:dGTP catabolic process"/>
    <property type="evidence" value="ECO:0007669"/>
    <property type="project" value="TreeGrafter"/>
</dbReference>
<dbReference type="AlphaFoldDB" id="A0A370R2M7"/>
<dbReference type="SUPFAM" id="SSF55811">
    <property type="entry name" value="Nudix"/>
    <property type="match status" value="1"/>
</dbReference>
<dbReference type="PANTHER" id="PTHR16099:SF5">
    <property type="entry name" value="NUCLEOTIDE TRIPHOSPHATE DIPHOSPHATASE NUDT15"/>
    <property type="match status" value="1"/>
</dbReference>
<evidence type="ECO:0000256" key="2">
    <source>
        <dbReference type="ARBA" id="ARBA00022801"/>
    </source>
</evidence>
<dbReference type="PRINTS" id="PR00502">
    <property type="entry name" value="NUDIXFAMILY"/>
</dbReference>
<proteinExistence type="inferred from homology"/>
<keyword evidence="2 3" id="KW-0378">Hydrolase</keyword>
<organism evidence="5 6">
    <name type="scientific">Enterobacillus tribolii</name>
    <dbReference type="NCBI Taxonomy" id="1487935"/>
    <lineage>
        <taxon>Bacteria</taxon>
        <taxon>Pseudomonadati</taxon>
        <taxon>Pseudomonadota</taxon>
        <taxon>Gammaproteobacteria</taxon>
        <taxon>Enterobacterales</taxon>
        <taxon>Hafniaceae</taxon>
        <taxon>Enterobacillus</taxon>
    </lineage>
</organism>
<evidence type="ECO:0000256" key="1">
    <source>
        <dbReference type="ARBA" id="ARBA00001946"/>
    </source>
</evidence>
<dbReference type="Proteomes" id="UP000254848">
    <property type="component" value="Unassembled WGS sequence"/>
</dbReference>
<dbReference type="GO" id="GO:0005829">
    <property type="term" value="C:cytosol"/>
    <property type="evidence" value="ECO:0007669"/>
    <property type="project" value="TreeGrafter"/>
</dbReference>
<comment type="similarity">
    <text evidence="3">Belongs to the Nudix hydrolase family.</text>
</comment>
<dbReference type="CDD" id="cd04678">
    <property type="entry name" value="NUDIX_MTH2_Nudt15"/>
    <property type="match status" value="1"/>
</dbReference>
<evidence type="ECO:0000259" key="4">
    <source>
        <dbReference type="PROSITE" id="PS51462"/>
    </source>
</evidence>
<name>A0A370R2M7_9GAMM</name>
<dbReference type="InterPro" id="IPR000086">
    <property type="entry name" value="NUDIX_hydrolase_dom"/>
</dbReference>
<comment type="cofactor">
    <cofactor evidence="1">
        <name>Mg(2+)</name>
        <dbReference type="ChEBI" id="CHEBI:18420"/>
    </cofactor>
</comment>
<reference evidence="5 6" key="1">
    <citation type="submission" date="2018-07" db="EMBL/GenBank/DDBJ databases">
        <title>Genomic Encyclopedia of Type Strains, Phase IV (KMG-IV): sequencing the most valuable type-strain genomes for metagenomic binning, comparative biology and taxonomic classification.</title>
        <authorList>
            <person name="Goeker M."/>
        </authorList>
    </citation>
    <scope>NUCLEOTIDE SEQUENCE [LARGE SCALE GENOMIC DNA]</scope>
    <source>
        <strain evidence="5 6">DSM 103736</strain>
    </source>
</reference>
<gene>
    <name evidence="5" type="ORF">C8D90_10196</name>
</gene>